<evidence type="ECO:0000256" key="1">
    <source>
        <dbReference type="SAM" id="SignalP"/>
    </source>
</evidence>
<name>A0A9Q0BNS8_9MUSC</name>
<protein>
    <recommendedName>
        <fullName evidence="4">BPTI/Kunitz inhibitor domain-containing protein</fullName>
    </recommendedName>
</protein>
<dbReference type="GO" id="GO:0004867">
    <property type="term" value="F:serine-type endopeptidase inhibitor activity"/>
    <property type="evidence" value="ECO:0007669"/>
    <property type="project" value="InterPro"/>
</dbReference>
<keyword evidence="3" id="KW-1185">Reference proteome</keyword>
<comment type="caution">
    <text evidence="2">The sequence shown here is derived from an EMBL/GenBank/DDBJ whole genome shotgun (WGS) entry which is preliminary data.</text>
</comment>
<proteinExistence type="predicted"/>
<reference evidence="2" key="1">
    <citation type="journal article" date="2023" name="Genome Biol. Evol.">
        <title>Long-read-based Genome Assembly of Drosophila gunungcola Reveals Fewer Chemosensory Genes in Flower-breeding Species.</title>
        <authorList>
            <person name="Negi A."/>
            <person name="Liao B.Y."/>
            <person name="Yeh S.D."/>
        </authorList>
    </citation>
    <scope>NUCLEOTIDE SEQUENCE</scope>
    <source>
        <strain evidence="2">Sukarami</strain>
    </source>
</reference>
<evidence type="ECO:0008006" key="4">
    <source>
        <dbReference type="Google" id="ProtNLM"/>
    </source>
</evidence>
<organism evidence="2 3">
    <name type="scientific">Drosophila gunungcola</name>
    <name type="common">fruit fly</name>
    <dbReference type="NCBI Taxonomy" id="103775"/>
    <lineage>
        <taxon>Eukaryota</taxon>
        <taxon>Metazoa</taxon>
        <taxon>Ecdysozoa</taxon>
        <taxon>Arthropoda</taxon>
        <taxon>Hexapoda</taxon>
        <taxon>Insecta</taxon>
        <taxon>Pterygota</taxon>
        <taxon>Neoptera</taxon>
        <taxon>Endopterygota</taxon>
        <taxon>Diptera</taxon>
        <taxon>Brachycera</taxon>
        <taxon>Muscomorpha</taxon>
        <taxon>Ephydroidea</taxon>
        <taxon>Drosophilidae</taxon>
        <taxon>Drosophila</taxon>
        <taxon>Sophophora</taxon>
    </lineage>
</organism>
<feature type="signal peptide" evidence="1">
    <location>
        <begin position="1"/>
        <end position="21"/>
    </location>
</feature>
<accession>A0A9Q0BNS8</accession>
<evidence type="ECO:0000313" key="2">
    <source>
        <dbReference type="EMBL" id="KAI8039257.1"/>
    </source>
</evidence>
<evidence type="ECO:0000313" key="3">
    <source>
        <dbReference type="Proteomes" id="UP001059596"/>
    </source>
</evidence>
<feature type="chain" id="PRO_5040208688" description="BPTI/Kunitz inhibitor domain-containing protein" evidence="1">
    <location>
        <begin position="22"/>
        <end position="77"/>
    </location>
</feature>
<dbReference type="EMBL" id="JAMKOV010000006">
    <property type="protein sequence ID" value="KAI8039257.1"/>
    <property type="molecule type" value="Genomic_DNA"/>
</dbReference>
<sequence length="77" mass="8639">MKLILCLFGILLVVLNHSVISIDNERCSDNTPIEDNCGGKPKPAWTYTLNVCWKVQDTGCKSKNIFNTVAECEKVCY</sequence>
<dbReference type="Proteomes" id="UP001059596">
    <property type="component" value="Unassembled WGS sequence"/>
</dbReference>
<keyword evidence="1" id="KW-0732">Signal</keyword>
<dbReference type="AlphaFoldDB" id="A0A9Q0BNS8"/>
<dbReference type="SUPFAM" id="SSF57362">
    <property type="entry name" value="BPTI-like"/>
    <property type="match status" value="1"/>
</dbReference>
<dbReference type="InterPro" id="IPR036880">
    <property type="entry name" value="Kunitz_BPTI_sf"/>
</dbReference>
<gene>
    <name evidence="2" type="ORF">M5D96_007980</name>
</gene>